<dbReference type="EMBL" id="DVLT01000071">
    <property type="protein sequence ID" value="HIU03776.1"/>
    <property type="molecule type" value="Genomic_DNA"/>
</dbReference>
<evidence type="ECO:0000313" key="2">
    <source>
        <dbReference type="Proteomes" id="UP000824164"/>
    </source>
</evidence>
<gene>
    <name evidence="1" type="ORF">IAB63_11050</name>
</gene>
<organism evidence="1 2">
    <name type="scientific">Candidatus Onthocola gallistercoris</name>
    <dbReference type="NCBI Taxonomy" id="2840876"/>
    <lineage>
        <taxon>Bacteria</taxon>
        <taxon>Bacillati</taxon>
        <taxon>Bacillota</taxon>
        <taxon>Bacilli</taxon>
        <taxon>Candidatus Onthocola</taxon>
    </lineage>
</organism>
<evidence type="ECO:0000313" key="1">
    <source>
        <dbReference type="EMBL" id="HIU03776.1"/>
    </source>
</evidence>
<comment type="caution">
    <text evidence="1">The sequence shown here is derived from an EMBL/GenBank/DDBJ whole genome shotgun (WGS) entry which is preliminary data.</text>
</comment>
<reference evidence="1" key="1">
    <citation type="submission" date="2020-10" db="EMBL/GenBank/DDBJ databases">
        <authorList>
            <person name="Gilroy R."/>
        </authorList>
    </citation>
    <scope>NUCLEOTIDE SEQUENCE</scope>
    <source>
        <strain evidence="1">CHK187-14744</strain>
    </source>
</reference>
<sequence length="126" mass="14179">MKKPRLIGFECVANCFDEKSLCQHIIGAYATPSMDSADTLHLALITGSTCHDFVHEKDTLEQLEILDPFLPHADILNSGHFSRWWGVHREELADHFQTLLQEGADFWPLVHQSLNIKPVIPSSGSD</sequence>
<accession>A0A9D1HIF6</accession>
<name>A0A9D1HIF6_9FIRM</name>
<dbReference type="Proteomes" id="UP000824164">
    <property type="component" value="Unassembled WGS sequence"/>
</dbReference>
<proteinExistence type="predicted"/>
<protein>
    <submittedName>
        <fullName evidence="1">Uncharacterized protein</fullName>
    </submittedName>
</protein>
<reference evidence="1" key="2">
    <citation type="journal article" date="2021" name="PeerJ">
        <title>Extensive microbial diversity within the chicken gut microbiome revealed by metagenomics and culture.</title>
        <authorList>
            <person name="Gilroy R."/>
            <person name="Ravi A."/>
            <person name="Getino M."/>
            <person name="Pursley I."/>
            <person name="Horton D.L."/>
            <person name="Alikhan N.F."/>
            <person name="Baker D."/>
            <person name="Gharbi K."/>
            <person name="Hall N."/>
            <person name="Watson M."/>
            <person name="Adriaenssens E.M."/>
            <person name="Foster-Nyarko E."/>
            <person name="Jarju S."/>
            <person name="Secka A."/>
            <person name="Antonio M."/>
            <person name="Oren A."/>
            <person name="Chaudhuri R.R."/>
            <person name="La Ragione R."/>
            <person name="Hildebrand F."/>
            <person name="Pallen M.J."/>
        </authorList>
    </citation>
    <scope>NUCLEOTIDE SEQUENCE</scope>
    <source>
        <strain evidence="1">CHK187-14744</strain>
    </source>
</reference>
<dbReference type="AlphaFoldDB" id="A0A9D1HIF6"/>